<organism evidence="4 5">
    <name type="scientific">Jeongeupia chitinilytica</name>
    <dbReference type="NCBI Taxonomy" id="1041641"/>
    <lineage>
        <taxon>Bacteria</taxon>
        <taxon>Pseudomonadati</taxon>
        <taxon>Pseudomonadota</taxon>
        <taxon>Betaproteobacteria</taxon>
        <taxon>Neisseriales</taxon>
        <taxon>Chitinibacteraceae</taxon>
        <taxon>Jeongeupia</taxon>
    </lineage>
</organism>
<dbReference type="InterPro" id="IPR000914">
    <property type="entry name" value="SBP_5_dom"/>
</dbReference>
<proteinExistence type="predicted"/>
<dbReference type="PANTHER" id="PTHR30290:SF64">
    <property type="entry name" value="ABC TRANSPORTER PERIPLASMIC BINDING PROTEIN"/>
    <property type="match status" value="1"/>
</dbReference>
<dbReference type="SUPFAM" id="SSF53850">
    <property type="entry name" value="Periplasmic binding protein-like II"/>
    <property type="match status" value="1"/>
</dbReference>
<sequence length="598" mass="67358">MRLVAAILLLCVTLPARADYAVALGYVPKYQTGFTHFDYVNPKAPTGGELRLAAMGDFDKFNPFTLKGRSVAGLGGLGDGLVFESLTMQSQDEPLSAYGLLADDIRIAPDGLSVTFHLNPQARFSNGRKVGADDVRFSFETLTSKRASPMFRQYWADVAGVDVLDAGTVRFRFRQHNRELPLTIGQLPVFAKEWGGGKPFDEWVQQTPIGSGPYAIESVDLGKRIVYKRRADYWGWKLPVRLGTFNFDRISYRYYQDDTARLEAFKAGEFDFTFENVARQWVRGYTGPAFRDGRIVKQTFAHENSAGMQGYAINARRPNYADVRVRRALVLAMDFEWMNRQLFYDQYTRSPSYFSNSEIEARGKPGPGELHYLEPLRGRIDPSVFVTATMPPTTTPPDSLRKNLLRARQLLEDAGWTYRDGALRNRKGEPFVIDMLLYQKAFERLVAPYARNLQKLGITLNYRVLDLALSQKRLDAFDYDMTVVTFGASQSPGNELYGNFGSHSANEPGSNNAMGISDPAVDALIDAVVQAPDRAALVDAGRALDRVLRAGYYLVPNWHNRVHRVAFRAGYAWPATLPKYYGAEEWAIQTWWATAGRR</sequence>
<keyword evidence="5" id="KW-1185">Reference proteome</keyword>
<dbReference type="RefSeq" id="WP_189458841.1">
    <property type="nucleotide sequence ID" value="NZ_BMYO01000002.1"/>
</dbReference>
<evidence type="ECO:0000256" key="1">
    <source>
        <dbReference type="ARBA" id="ARBA00022729"/>
    </source>
</evidence>
<name>A0ABQ3GY25_9NEIS</name>
<dbReference type="EMBL" id="BMYO01000002">
    <property type="protein sequence ID" value="GHD58180.1"/>
    <property type="molecule type" value="Genomic_DNA"/>
</dbReference>
<evidence type="ECO:0000313" key="4">
    <source>
        <dbReference type="EMBL" id="GHD58180.1"/>
    </source>
</evidence>
<protein>
    <submittedName>
        <fullName evidence="4">ABC transporter substrate-binding protein</fullName>
    </submittedName>
</protein>
<feature type="signal peptide" evidence="2">
    <location>
        <begin position="1"/>
        <end position="18"/>
    </location>
</feature>
<dbReference type="Gene3D" id="3.10.105.10">
    <property type="entry name" value="Dipeptide-binding Protein, Domain 3"/>
    <property type="match status" value="1"/>
</dbReference>
<reference evidence="5" key="1">
    <citation type="journal article" date="2019" name="Int. J. Syst. Evol. Microbiol.">
        <title>The Global Catalogue of Microorganisms (GCM) 10K type strain sequencing project: providing services to taxonomists for standard genome sequencing and annotation.</title>
        <authorList>
            <consortium name="The Broad Institute Genomics Platform"/>
            <consortium name="The Broad Institute Genome Sequencing Center for Infectious Disease"/>
            <person name="Wu L."/>
            <person name="Ma J."/>
        </authorList>
    </citation>
    <scope>NUCLEOTIDE SEQUENCE [LARGE SCALE GENOMIC DNA]</scope>
    <source>
        <strain evidence="5">KCTC 23701</strain>
    </source>
</reference>
<dbReference type="PIRSF" id="PIRSF002741">
    <property type="entry name" value="MppA"/>
    <property type="match status" value="1"/>
</dbReference>
<dbReference type="Proteomes" id="UP000604737">
    <property type="component" value="Unassembled WGS sequence"/>
</dbReference>
<dbReference type="Pfam" id="PF00496">
    <property type="entry name" value="SBP_bac_5"/>
    <property type="match status" value="1"/>
</dbReference>
<feature type="domain" description="Solute-binding protein family 5" evidence="3">
    <location>
        <begin position="99"/>
        <end position="505"/>
    </location>
</feature>
<dbReference type="InterPro" id="IPR039424">
    <property type="entry name" value="SBP_5"/>
</dbReference>
<accession>A0ABQ3GY25</accession>
<dbReference type="Gene3D" id="3.40.190.10">
    <property type="entry name" value="Periplasmic binding protein-like II"/>
    <property type="match status" value="1"/>
</dbReference>
<feature type="chain" id="PRO_5046298472" evidence="2">
    <location>
        <begin position="19"/>
        <end position="598"/>
    </location>
</feature>
<evidence type="ECO:0000259" key="3">
    <source>
        <dbReference type="Pfam" id="PF00496"/>
    </source>
</evidence>
<dbReference type="InterPro" id="IPR030678">
    <property type="entry name" value="Peptide/Ni-bd"/>
</dbReference>
<dbReference type="PANTHER" id="PTHR30290">
    <property type="entry name" value="PERIPLASMIC BINDING COMPONENT OF ABC TRANSPORTER"/>
    <property type="match status" value="1"/>
</dbReference>
<keyword evidence="1 2" id="KW-0732">Signal</keyword>
<dbReference type="CDD" id="cd08497">
    <property type="entry name" value="MbnE-like"/>
    <property type="match status" value="1"/>
</dbReference>
<evidence type="ECO:0000313" key="5">
    <source>
        <dbReference type="Proteomes" id="UP000604737"/>
    </source>
</evidence>
<gene>
    <name evidence="4" type="ORF">GCM10007350_07680</name>
</gene>
<evidence type="ECO:0000256" key="2">
    <source>
        <dbReference type="SAM" id="SignalP"/>
    </source>
</evidence>
<comment type="caution">
    <text evidence="4">The sequence shown here is derived from an EMBL/GenBank/DDBJ whole genome shotgun (WGS) entry which is preliminary data.</text>
</comment>